<dbReference type="WormBase" id="SRAE_1000165900">
    <property type="protein sequence ID" value="SRP06611"/>
    <property type="gene ID" value="WBGene00258267"/>
</dbReference>
<dbReference type="GO" id="GO:0005886">
    <property type="term" value="C:plasma membrane"/>
    <property type="evidence" value="ECO:0007669"/>
    <property type="project" value="TreeGrafter"/>
</dbReference>
<evidence type="ECO:0000313" key="5">
    <source>
        <dbReference type="EMBL" id="CEF63397.1"/>
    </source>
</evidence>
<dbReference type="CTD" id="36375762"/>
<protein>
    <recommendedName>
        <fullName evidence="3">CB1 cannabinoid receptor-interacting protein 1</fullName>
    </recommendedName>
</protein>
<dbReference type="InterPro" id="IPR029204">
    <property type="entry name" value="CNRIP1"/>
</dbReference>
<dbReference type="EMBL" id="LN609528">
    <property type="protein sequence ID" value="CEF63397.1"/>
    <property type="molecule type" value="Genomic_DNA"/>
</dbReference>
<reference evidence="5 6" key="1">
    <citation type="submission" date="2014-09" db="EMBL/GenBank/DDBJ databases">
        <authorList>
            <person name="Martin A.A."/>
        </authorList>
    </citation>
    <scope>NUCLEOTIDE SEQUENCE</scope>
    <source>
        <strain evidence="6">ED321</strain>
        <strain evidence="5">ED321 Heterogonic</strain>
    </source>
</reference>
<keyword evidence="6" id="KW-1185">Reference proteome</keyword>
<comment type="subunit">
    <text evidence="4">Interacts with the cannabinoid receptor CNR1 (via C-terminus). Does not interact with cannabinoid receptor CNR2.</text>
</comment>
<proteinExistence type="inferred from homology"/>
<comment type="function">
    <text evidence="1">Suppresses cannabinoid receptor CNR1-mediated tonic inhibition of voltage-gated calcium channels.</text>
</comment>
<dbReference type="Pfam" id="PF15043">
    <property type="entry name" value="CNRIP1"/>
    <property type="match status" value="1"/>
</dbReference>
<gene>
    <name evidence="5 7 8" type="ORF">SRAE_1000165900</name>
</gene>
<dbReference type="AlphaFoldDB" id="A0A090L5K5"/>
<dbReference type="Proteomes" id="UP000035682">
    <property type="component" value="Unplaced"/>
</dbReference>
<reference evidence="7" key="2">
    <citation type="submission" date="2020-12" db="UniProtKB">
        <authorList>
            <consortium name="WormBaseParasite"/>
        </authorList>
    </citation>
    <scope>IDENTIFICATION</scope>
</reference>
<evidence type="ECO:0000256" key="2">
    <source>
        <dbReference type="ARBA" id="ARBA00007288"/>
    </source>
</evidence>
<evidence type="ECO:0000313" key="6">
    <source>
        <dbReference type="Proteomes" id="UP000035682"/>
    </source>
</evidence>
<organism evidence="5">
    <name type="scientific">Strongyloides ratti</name>
    <name type="common">Parasitic roundworm</name>
    <dbReference type="NCBI Taxonomy" id="34506"/>
    <lineage>
        <taxon>Eukaryota</taxon>
        <taxon>Metazoa</taxon>
        <taxon>Ecdysozoa</taxon>
        <taxon>Nematoda</taxon>
        <taxon>Chromadorea</taxon>
        <taxon>Rhabditida</taxon>
        <taxon>Tylenchina</taxon>
        <taxon>Panagrolaimomorpha</taxon>
        <taxon>Strongyloidoidea</taxon>
        <taxon>Strongyloididae</taxon>
        <taxon>Strongyloides</taxon>
    </lineage>
</organism>
<dbReference type="GeneID" id="36375762"/>
<evidence type="ECO:0000256" key="3">
    <source>
        <dbReference type="ARBA" id="ARBA00015651"/>
    </source>
</evidence>
<evidence type="ECO:0000313" key="7">
    <source>
        <dbReference type="WBParaSite" id="SRAE_1000165900.1"/>
    </source>
</evidence>
<evidence type="ECO:0000313" key="8">
    <source>
        <dbReference type="WormBase" id="SRAE_1000165900"/>
    </source>
</evidence>
<sequence>MTKVVEISFAFKSEKTNELPAFKPDGFRFKTSEKTIKLKSDHSYKITIKTHPATDFNFLDINGDRIVLHPVHPAGSGEYTCTWNTTGIPITNNNSRKDLILILSGTGGCIERTFQTKFYAENDSHASSGEKLETVIWKCSVDTYGTIYVAEEIFKGGKNHME</sequence>
<name>A0A090L5K5_STRRB</name>
<dbReference type="PANTHER" id="PTHR31952:SF1">
    <property type="entry name" value="CB1 CANNABINOID RECEPTOR-INTERACTING PROTEIN 1"/>
    <property type="match status" value="1"/>
</dbReference>
<dbReference type="OrthoDB" id="5920443at2759"/>
<dbReference type="GO" id="GO:0031718">
    <property type="term" value="F:type 1 cannabinoid receptor binding"/>
    <property type="evidence" value="ECO:0007669"/>
    <property type="project" value="TreeGrafter"/>
</dbReference>
<accession>A0A090L5K5</accession>
<evidence type="ECO:0000256" key="4">
    <source>
        <dbReference type="ARBA" id="ARBA00026030"/>
    </source>
</evidence>
<dbReference type="RefSeq" id="XP_024502599.1">
    <property type="nucleotide sequence ID" value="XM_024648642.1"/>
</dbReference>
<dbReference type="PANTHER" id="PTHR31952">
    <property type="entry name" value="CB1 CANNABINOID RECEPTOR-INTERACTING PROTEIN 1"/>
    <property type="match status" value="1"/>
</dbReference>
<evidence type="ECO:0000256" key="1">
    <source>
        <dbReference type="ARBA" id="ARBA00003884"/>
    </source>
</evidence>
<comment type="similarity">
    <text evidence="2">Belongs to the CNRIP family.</text>
</comment>
<dbReference type="WBParaSite" id="SRAE_1000165900.1">
    <property type="protein sequence ID" value="SRAE_1000165900.1"/>
    <property type="gene ID" value="WBGene00258267"/>
</dbReference>
<dbReference type="OMA" id="EFHVLHI"/>